<keyword evidence="1" id="KW-0732">Signal</keyword>
<name>A0ABX4VEP0_9ENTR</name>
<feature type="chain" id="PRO_5045736724" evidence="1">
    <location>
        <begin position="23"/>
        <end position="169"/>
    </location>
</feature>
<dbReference type="InterPro" id="IPR036937">
    <property type="entry name" value="Adhesion_dom_fimbrial_sf"/>
</dbReference>
<accession>A0ABX4VEP0</accession>
<evidence type="ECO:0000313" key="2">
    <source>
        <dbReference type="EMBL" id="PNF66370.1"/>
    </source>
</evidence>
<dbReference type="RefSeq" id="WP_069733729.1">
    <property type="nucleotide sequence ID" value="NZ_CP143736.1"/>
</dbReference>
<evidence type="ECO:0000256" key="1">
    <source>
        <dbReference type="SAM" id="SignalP"/>
    </source>
</evidence>
<dbReference type="InterPro" id="IPR008966">
    <property type="entry name" value="Adhesion_dom_sf"/>
</dbReference>
<evidence type="ECO:0000313" key="3">
    <source>
        <dbReference type="Proteomes" id="UP000236063"/>
    </source>
</evidence>
<dbReference type="Proteomes" id="UP000236063">
    <property type="component" value="Unassembled WGS sequence"/>
</dbReference>
<dbReference type="EMBL" id="POUR01000002">
    <property type="protein sequence ID" value="PNF66370.1"/>
    <property type="molecule type" value="Genomic_DNA"/>
</dbReference>
<protein>
    <submittedName>
        <fullName evidence="2">Type 1 fimbrial protein</fullName>
    </submittedName>
</protein>
<dbReference type="SUPFAM" id="SSF49401">
    <property type="entry name" value="Bacterial adhesins"/>
    <property type="match status" value="1"/>
</dbReference>
<comment type="caution">
    <text evidence="2">The sequence shown here is derived from an EMBL/GenBank/DDBJ whole genome shotgun (WGS) entry which is preliminary data.</text>
</comment>
<dbReference type="Gene3D" id="2.60.40.1090">
    <property type="entry name" value="Fimbrial-type adhesion domain"/>
    <property type="match status" value="1"/>
</dbReference>
<organism evidence="2 3">
    <name type="scientific">Enterobacter bugandensis</name>
    <dbReference type="NCBI Taxonomy" id="881260"/>
    <lineage>
        <taxon>Bacteria</taxon>
        <taxon>Pseudomonadati</taxon>
        <taxon>Pseudomonadota</taxon>
        <taxon>Gammaproteobacteria</taxon>
        <taxon>Enterobacterales</taxon>
        <taxon>Enterobacteriaceae</taxon>
        <taxon>Enterobacter</taxon>
    </lineage>
</organism>
<reference evidence="2 3" key="1">
    <citation type="submission" date="2018-01" db="EMBL/GenBank/DDBJ databases">
        <title>Multi-drug resistant Enterobacter species isolated from the International Space Station and comparative genomic analyses with human pathogenic strains.</title>
        <authorList>
            <person name="Singh N.K."/>
            <person name="Bezdan D."/>
            <person name="McIntyre A."/>
            <person name="Sielaff A.C."/>
            <person name="Wheeler K."/>
            <person name="Mason C."/>
            <person name="Venkateswaran K."/>
        </authorList>
    </citation>
    <scope>NUCLEOTIDE SEQUENCE [LARGE SCALE GENOMIC DNA]</scope>
    <source>
        <strain evidence="2 3">IF2SW-P2</strain>
    </source>
</reference>
<dbReference type="PANTHER" id="PTHR33420:SF26">
    <property type="entry name" value="FIMBRIAL SUBUNIT"/>
    <property type="match status" value="1"/>
</dbReference>
<sequence length="169" mass="17241">MNFNKVLLAAAISLGMASAAQANTGQFNFKGTVADTPCSIMPGALDKDFDFGILSQASLNAGGKSYAVSNTIQLSNCSVATQDTATFAFTGTVGHKASVFDATGVDNLGIELSLNNQPIAPNSTIDHKLHNGDNTLTFKAVAVGAADGTTDPVGLGVFNSVATFAITYS</sequence>
<feature type="signal peptide" evidence="1">
    <location>
        <begin position="1"/>
        <end position="22"/>
    </location>
</feature>
<proteinExistence type="predicted"/>
<keyword evidence="3" id="KW-1185">Reference proteome</keyword>
<gene>
    <name evidence="2" type="ORF">C1167_24090</name>
</gene>
<dbReference type="InterPro" id="IPR050263">
    <property type="entry name" value="Bact_Fimbrial_Adh_Pro"/>
</dbReference>
<dbReference type="PANTHER" id="PTHR33420">
    <property type="entry name" value="FIMBRIAL SUBUNIT ELFA-RELATED"/>
    <property type="match status" value="1"/>
</dbReference>